<dbReference type="KEGG" id="dgi:Desgi_0598"/>
<protein>
    <submittedName>
        <fullName evidence="1">Uncharacterized protein</fullName>
    </submittedName>
</protein>
<keyword evidence="2" id="KW-1185">Reference proteome</keyword>
<dbReference type="Proteomes" id="UP000013520">
    <property type="component" value="Chromosome"/>
</dbReference>
<evidence type="ECO:0000313" key="2">
    <source>
        <dbReference type="Proteomes" id="UP000013520"/>
    </source>
</evidence>
<organism evidence="1 2">
    <name type="scientific">Desulfoscipio gibsoniae DSM 7213</name>
    <dbReference type="NCBI Taxonomy" id="767817"/>
    <lineage>
        <taxon>Bacteria</taxon>
        <taxon>Bacillati</taxon>
        <taxon>Bacillota</taxon>
        <taxon>Clostridia</taxon>
        <taxon>Eubacteriales</taxon>
        <taxon>Desulfallaceae</taxon>
        <taxon>Desulfoscipio</taxon>
    </lineage>
</organism>
<proteinExistence type="predicted"/>
<reference evidence="1 2" key="1">
    <citation type="submission" date="2012-01" db="EMBL/GenBank/DDBJ databases">
        <title>Complete sequence of Desulfotomaculum gibsoniae DSM 7213.</title>
        <authorList>
            <consortium name="US DOE Joint Genome Institute"/>
            <person name="Lucas S."/>
            <person name="Han J."/>
            <person name="Lapidus A."/>
            <person name="Cheng J.-F."/>
            <person name="Goodwin L."/>
            <person name="Pitluck S."/>
            <person name="Peters L."/>
            <person name="Ovchinnikova G."/>
            <person name="Teshima H."/>
            <person name="Detter J.C."/>
            <person name="Han C."/>
            <person name="Tapia R."/>
            <person name="Land M."/>
            <person name="Hauser L."/>
            <person name="Kyrpides N."/>
            <person name="Ivanova N."/>
            <person name="Pagani I."/>
            <person name="Parshina S."/>
            <person name="Plugge C."/>
            <person name="Muyzer G."/>
            <person name="Kuever J."/>
            <person name="Ivanova A."/>
            <person name="Nazina T."/>
            <person name="Klenk H.-P."/>
            <person name="Brambilla E."/>
            <person name="Spring S."/>
            <person name="Stams A.F."/>
            <person name="Woyke T."/>
        </authorList>
    </citation>
    <scope>NUCLEOTIDE SEQUENCE [LARGE SCALE GENOMIC DNA]</scope>
    <source>
        <strain evidence="1 2">DSM 7213</strain>
    </source>
</reference>
<dbReference type="HOGENOM" id="CLU_2681688_0_0_9"/>
<sequence>MVLPNSYYQLHVGLWRMDYQKIVHQANVFLFRPLVLLRRFPGREMLIASRPGSKGEIFFFNERNGDRLAKSGNI</sequence>
<dbReference type="AlphaFoldDB" id="R4KC67"/>
<dbReference type="EMBL" id="CP003273">
    <property type="protein sequence ID" value="AGL00159.1"/>
    <property type="molecule type" value="Genomic_DNA"/>
</dbReference>
<dbReference type="STRING" id="767817.Desgi_0598"/>
<accession>R4KC67</accession>
<name>R4KC67_9FIRM</name>
<evidence type="ECO:0000313" key="1">
    <source>
        <dbReference type="EMBL" id="AGL00159.1"/>
    </source>
</evidence>
<gene>
    <name evidence="1" type="ORF">Desgi_0598</name>
</gene>